<dbReference type="EC" id="3.4.14.10" evidence="4"/>
<evidence type="ECO:0000256" key="6">
    <source>
        <dbReference type="ARBA" id="ARBA00022723"/>
    </source>
</evidence>
<feature type="region of interest" description="Disordered" evidence="12">
    <location>
        <begin position="171"/>
        <end position="201"/>
    </location>
</feature>
<dbReference type="PANTHER" id="PTHR14218">
    <property type="entry name" value="PROTEASE S8 TRIPEPTIDYL PEPTIDASE I CLN2"/>
    <property type="match status" value="1"/>
</dbReference>
<dbReference type="InterPro" id="IPR000209">
    <property type="entry name" value="Peptidase_S8/S53_dom"/>
</dbReference>
<dbReference type="CDD" id="cd04056">
    <property type="entry name" value="Peptidases_S53"/>
    <property type="match status" value="1"/>
</dbReference>
<dbReference type="PROSITE" id="PS51695">
    <property type="entry name" value="SEDOLISIN"/>
    <property type="match status" value="1"/>
</dbReference>
<dbReference type="AlphaFoldDB" id="A0A8H7D6C4"/>
<evidence type="ECO:0000256" key="10">
    <source>
        <dbReference type="ARBA" id="ARBA00023145"/>
    </source>
</evidence>
<keyword evidence="5 11" id="KW-0645">Protease</keyword>
<feature type="binding site" evidence="11">
    <location>
        <position position="533"/>
    </location>
    <ligand>
        <name>Ca(2+)</name>
        <dbReference type="ChEBI" id="CHEBI:29108"/>
    </ligand>
</feature>
<comment type="caution">
    <text evidence="15">The sequence shown here is derived from an EMBL/GenBank/DDBJ whole genome shotgun (WGS) entry which is preliminary data.</text>
</comment>
<feature type="compositionally biased region" description="Polar residues" evidence="12">
    <location>
        <begin position="171"/>
        <end position="185"/>
    </location>
</feature>
<evidence type="ECO:0000259" key="14">
    <source>
        <dbReference type="PROSITE" id="PS51695"/>
    </source>
</evidence>
<comment type="cofactor">
    <cofactor evidence="11">
        <name>Ca(2+)</name>
        <dbReference type="ChEBI" id="CHEBI:29108"/>
    </cofactor>
    <text evidence="11">Binds 1 Ca(2+) ion per subunit.</text>
</comment>
<feature type="signal peptide" evidence="13">
    <location>
        <begin position="1"/>
        <end position="18"/>
    </location>
</feature>
<comment type="catalytic activity">
    <reaction evidence="1">
        <text>Release of an N-terminal tripeptide from a polypeptide.</text>
        <dbReference type="EC" id="3.4.14.10"/>
    </reaction>
</comment>
<evidence type="ECO:0000256" key="8">
    <source>
        <dbReference type="ARBA" id="ARBA00022825"/>
    </source>
</evidence>
<evidence type="ECO:0000256" key="1">
    <source>
        <dbReference type="ARBA" id="ARBA00001910"/>
    </source>
</evidence>
<keyword evidence="10" id="KW-0865">Zymogen</keyword>
<protein>
    <recommendedName>
        <fullName evidence="4">tripeptidyl-peptidase II</fullName>
        <ecNumber evidence="4">3.4.14.10</ecNumber>
    </recommendedName>
</protein>
<evidence type="ECO:0000313" key="15">
    <source>
        <dbReference type="EMBL" id="KAF7361002.1"/>
    </source>
</evidence>
<dbReference type="InterPro" id="IPR015366">
    <property type="entry name" value="S53_propep"/>
</dbReference>
<dbReference type="InterPro" id="IPR050819">
    <property type="entry name" value="Tripeptidyl-peptidase_I"/>
</dbReference>
<organism evidence="15 16">
    <name type="scientific">Mycena sanguinolenta</name>
    <dbReference type="NCBI Taxonomy" id="230812"/>
    <lineage>
        <taxon>Eukaryota</taxon>
        <taxon>Fungi</taxon>
        <taxon>Dikarya</taxon>
        <taxon>Basidiomycota</taxon>
        <taxon>Agaricomycotina</taxon>
        <taxon>Agaricomycetes</taxon>
        <taxon>Agaricomycetidae</taxon>
        <taxon>Agaricales</taxon>
        <taxon>Marasmiineae</taxon>
        <taxon>Mycenaceae</taxon>
        <taxon>Mycena</taxon>
    </lineage>
</organism>
<dbReference type="CDD" id="cd11377">
    <property type="entry name" value="Pro-peptidase_S53"/>
    <property type="match status" value="1"/>
</dbReference>
<evidence type="ECO:0000256" key="4">
    <source>
        <dbReference type="ARBA" id="ARBA00012462"/>
    </source>
</evidence>
<proteinExistence type="predicted"/>
<evidence type="ECO:0000256" key="5">
    <source>
        <dbReference type="ARBA" id="ARBA00022670"/>
    </source>
</evidence>
<dbReference type="Proteomes" id="UP000623467">
    <property type="component" value="Unassembled WGS sequence"/>
</dbReference>
<dbReference type="SUPFAM" id="SSF52743">
    <property type="entry name" value="Subtilisin-like"/>
    <property type="match status" value="1"/>
</dbReference>
<keyword evidence="13" id="KW-0732">Signal</keyword>
<feature type="active site" description="Charge relay system" evidence="11">
    <location>
        <position position="280"/>
    </location>
</feature>
<feature type="domain" description="Peptidase S53" evidence="14">
    <location>
        <begin position="205"/>
        <end position="576"/>
    </location>
</feature>
<dbReference type="GO" id="GO:0008240">
    <property type="term" value="F:tripeptidyl-peptidase activity"/>
    <property type="evidence" value="ECO:0007669"/>
    <property type="project" value="UniProtKB-EC"/>
</dbReference>
<evidence type="ECO:0000256" key="11">
    <source>
        <dbReference type="PROSITE-ProRule" id="PRU01032"/>
    </source>
</evidence>
<evidence type="ECO:0000256" key="3">
    <source>
        <dbReference type="ARBA" id="ARBA00004239"/>
    </source>
</evidence>
<dbReference type="Gene3D" id="3.40.50.200">
    <property type="entry name" value="Peptidase S8/S53 domain"/>
    <property type="match status" value="1"/>
</dbReference>
<evidence type="ECO:0000256" key="2">
    <source>
        <dbReference type="ARBA" id="ARBA00002451"/>
    </source>
</evidence>
<dbReference type="SUPFAM" id="SSF54897">
    <property type="entry name" value="Protease propeptides/inhibitors"/>
    <property type="match status" value="1"/>
</dbReference>
<dbReference type="GO" id="GO:0005576">
    <property type="term" value="C:extracellular region"/>
    <property type="evidence" value="ECO:0007669"/>
    <property type="project" value="UniProtKB-SubCell"/>
</dbReference>
<feature type="binding site" evidence="11">
    <location>
        <position position="555"/>
    </location>
    <ligand>
        <name>Ca(2+)</name>
        <dbReference type="ChEBI" id="CHEBI:29108"/>
    </ligand>
</feature>
<dbReference type="OrthoDB" id="409122at2759"/>
<evidence type="ECO:0000256" key="13">
    <source>
        <dbReference type="SAM" id="SignalP"/>
    </source>
</evidence>
<dbReference type="SMART" id="SM00944">
    <property type="entry name" value="Pro-kuma_activ"/>
    <property type="match status" value="1"/>
</dbReference>
<feature type="active site" description="Charge relay system" evidence="11">
    <location>
        <position position="489"/>
    </location>
</feature>
<keyword evidence="7 11" id="KW-0378">Hydrolase</keyword>
<keyword evidence="9 11" id="KW-0106">Calcium</keyword>
<evidence type="ECO:0000256" key="9">
    <source>
        <dbReference type="ARBA" id="ARBA00022837"/>
    </source>
</evidence>
<evidence type="ECO:0000313" key="16">
    <source>
        <dbReference type="Proteomes" id="UP000623467"/>
    </source>
</evidence>
<feature type="chain" id="PRO_5034889674" description="tripeptidyl-peptidase II" evidence="13">
    <location>
        <begin position="19"/>
        <end position="576"/>
    </location>
</feature>
<feature type="binding site" evidence="11">
    <location>
        <position position="557"/>
    </location>
    <ligand>
        <name>Ca(2+)</name>
        <dbReference type="ChEBI" id="CHEBI:29108"/>
    </ligand>
</feature>
<evidence type="ECO:0000256" key="7">
    <source>
        <dbReference type="ARBA" id="ARBA00022801"/>
    </source>
</evidence>
<comment type="function">
    <text evidence="2">Secreted tripeptidyl-peptidase which degrades proteins at acidic pHs and is involved in virulence.</text>
</comment>
<reference evidence="15" key="1">
    <citation type="submission" date="2020-05" db="EMBL/GenBank/DDBJ databases">
        <title>Mycena genomes resolve the evolution of fungal bioluminescence.</title>
        <authorList>
            <person name="Tsai I.J."/>
        </authorList>
    </citation>
    <scope>NUCLEOTIDE SEQUENCE</scope>
    <source>
        <strain evidence="15">160909Yilan</strain>
    </source>
</reference>
<gene>
    <name evidence="15" type="ORF">MSAN_01130400</name>
</gene>
<evidence type="ECO:0000256" key="12">
    <source>
        <dbReference type="SAM" id="MobiDB-lite"/>
    </source>
</evidence>
<dbReference type="InterPro" id="IPR036852">
    <property type="entry name" value="Peptidase_S8/S53_dom_sf"/>
</dbReference>
<keyword evidence="6 11" id="KW-0479">Metal-binding</keyword>
<comment type="subcellular location">
    <subcellularLocation>
        <location evidence="3">Secreted</location>
        <location evidence="3">Extracellular space</location>
    </subcellularLocation>
</comment>
<dbReference type="PANTHER" id="PTHR14218:SF15">
    <property type="entry name" value="TRIPEPTIDYL-PEPTIDASE 1"/>
    <property type="match status" value="1"/>
</dbReference>
<dbReference type="Pfam" id="PF00082">
    <property type="entry name" value="Peptidase_S8"/>
    <property type="match status" value="1"/>
</dbReference>
<dbReference type="Pfam" id="PF09286">
    <property type="entry name" value="Pro-kuma_activ"/>
    <property type="match status" value="1"/>
</dbReference>
<dbReference type="EMBL" id="JACAZH010000008">
    <property type="protein sequence ID" value="KAF7361002.1"/>
    <property type="molecule type" value="Genomic_DNA"/>
</dbReference>
<dbReference type="GO" id="GO:0046872">
    <property type="term" value="F:metal ion binding"/>
    <property type="evidence" value="ECO:0007669"/>
    <property type="project" value="UniProtKB-UniRule"/>
</dbReference>
<feature type="binding site" evidence="11">
    <location>
        <position position="532"/>
    </location>
    <ligand>
        <name>Ca(2+)</name>
        <dbReference type="ChEBI" id="CHEBI:29108"/>
    </ligand>
</feature>
<dbReference type="GO" id="GO:0006508">
    <property type="term" value="P:proteolysis"/>
    <property type="evidence" value="ECO:0007669"/>
    <property type="project" value="UniProtKB-KW"/>
</dbReference>
<dbReference type="InterPro" id="IPR030400">
    <property type="entry name" value="Sedolisin_dom"/>
</dbReference>
<feature type="active site" description="Charge relay system" evidence="11">
    <location>
        <position position="284"/>
    </location>
</feature>
<accession>A0A8H7D6C4</accession>
<sequence length="576" mass="59734">MTVLRKLLVLFSTIAVFAGSTVLHGSRSAAPLGFVSQGAAPAGDMLTLRVALTSNNVAGLEEKLRSISTPGSPEFRQWLSKDEVKSFVQPSAATVAAFDAWASANGLKPTVISPNEDWLSISLPVSQANDLFAAKFELFTHPALAEPLVRTLSVSLPSELAEHIDVLHPTTDFSEPSSRLAQGASSVLGKRAPPASCDTTLPSGSITPTCLQEIYGMPASPAPGNTTSILVPGYAGGAAQPADVMTFLEQFRPDVPSNTTFALARIDGSSPDDPDLVGSEGALDVEYTIVTNSIRGAGLAPESPVLFLSVGGNGSDFAQDLLDTTTFLDGLESPPSVMSTSYGIAESSVDPSMAIKLCNAYMALGARGISVLFGSGDGGVRGLVDTLDICDNNTFIAFFPSTCPYVTSIGGTHGFAPEMALNLSGGGFSNVFPAPSYQAAQVAGFLDTIPSDFPGTFNRSGRGYPDLAFQAWNYQIVDGGESKLIVGTSAATPSFASMIALINNRLIAAGKPLLGFLNPWIYATAGTTAFTDITLGRNSGLVCPASSVAFNATVGWDALTGFGTPRFPDLLAVAMA</sequence>
<name>A0A8H7D6C4_9AGAR</name>
<keyword evidence="8 11" id="KW-0720">Serine protease</keyword>
<keyword evidence="16" id="KW-1185">Reference proteome</keyword>
<dbReference type="GO" id="GO:0004252">
    <property type="term" value="F:serine-type endopeptidase activity"/>
    <property type="evidence" value="ECO:0007669"/>
    <property type="project" value="UniProtKB-UniRule"/>
</dbReference>